<dbReference type="PANTHER" id="PTHR33845:SF1">
    <property type="entry name" value="C2H2-TYPE DOMAIN-CONTAINING PROTEIN"/>
    <property type="match status" value="1"/>
</dbReference>
<proteinExistence type="predicted"/>
<dbReference type="PANTHER" id="PTHR33845">
    <property type="entry name" value="C2H2-TYPE DOMAIN-CONTAINING PROTEIN"/>
    <property type="match status" value="1"/>
</dbReference>
<sequence length="777" mass="88433">MDDLQVSDDDMDIDSDSSFSSIHSNHPEDDEKKQIALNQFLKLCGNNNKVWMTDSYKKLSPQSKSNFLSRTRSIVRTVLEFVARVDDSDELLGELLGKRKVNALWVRDDNFTSVLRGIGEAYQNAESWSTRRSILSIVAPDISLNAIQTFIPGLTEHRFTSARIFAKAVGTGVIIDPSPKTIQRFDVSQVEHFVDFIVSGNVCTDLPFGEKTLKLTDGTELNVTNTIRNMIPTRIVQQYFAYCDETCQGFQPLSQSSLLRILDTCKASTRKSLQGVDYFAADAGEAFDDLIKMIEDLSLSPTDTQHFISNLKRGRAYLKSDYKTHIAKKSTIADHCATYALSDKKERSFREKCDHEHNDHCNECTVLKNTFREIEDLLTKHISDKELAERAISKLKALTAPIDLWKAHLLRTVNQDWCRDDLLDSLSNDAFFVYIDWAMKWLPEKYRDTQSEFFGKRGLSWHVSVVVKKTNHPDSDNFEYKTFVHVFDDCIQDSTAVTAVLRDTLLRMHKKDPTLRRCFIRSDNAGCYHSAQTVLSIPQISKDTKIFIERFDFCDPQSGKGPCDRYSAVEKSHVRLHMNEKHDITNASQFVEAANSNGGITGVETFEARLNGNVDKEKSHLANITSYNNFHFSSSGIRVHRAYRTGEGKLFHPRELSLLKHVPVLDCDDFVHSQKSTAFSQSKSQNAPNNSSQNNDHPHSIDETEETTIDKLYDCQEDGCDATFLKFGNWLRHILVGKHHRLPERHCMTDTAAIAYKSSLERIENRETISMQLEVAT</sequence>
<reference evidence="3" key="1">
    <citation type="submission" date="2021-02" db="EMBL/GenBank/DDBJ databases">
        <authorList>
            <person name="Nowell W R."/>
        </authorList>
    </citation>
    <scope>NUCLEOTIDE SEQUENCE</scope>
</reference>
<comment type="caution">
    <text evidence="3">The sequence shown here is derived from an EMBL/GenBank/DDBJ whole genome shotgun (WGS) entry which is preliminary data.</text>
</comment>
<dbReference type="InterPro" id="IPR013087">
    <property type="entry name" value="Znf_C2H2_type"/>
</dbReference>
<feature type="domain" description="C2H2-type" evidence="2">
    <location>
        <begin position="715"/>
        <end position="739"/>
    </location>
</feature>
<dbReference type="PROSITE" id="PS00028">
    <property type="entry name" value="ZINC_FINGER_C2H2_1"/>
    <property type="match status" value="1"/>
</dbReference>
<evidence type="ECO:0000256" key="1">
    <source>
        <dbReference type="SAM" id="MobiDB-lite"/>
    </source>
</evidence>
<evidence type="ECO:0000313" key="4">
    <source>
        <dbReference type="EMBL" id="CAF3757202.1"/>
    </source>
</evidence>
<feature type="region of interest" description="Disordered" evidence="1">
    <location>
        <begin position="678"/>
        <end position="701"/>
    </location>
</feature>
<dbReference type="Proteomes" id="UP000682733">
    <property type="component" value="Unassembled WGS sequence"/>
</dbReference>
<feature type="compositionally biased region" description="Low complexity" evidence="1">
    <location>
        <begin position="680"/>
        <end position="695"/>
    </location>
</feature>
<feature type="compositionally biased region" description="Acidic residues" evidence="1">
    <location>
        <begin position="1"/>
        <end position="15"/>
    </location>
</feature>
<dbReference type="Proteomes" id="UP000677228">
    <property type="component" value="Unassembled WGS sequence"/>
</dbReference>
<dbReference type="EMBL" id="CAJOBA010005885">
    <property type="protein sequence ID" value="CAF3757202.1"/>
    <property type="molecule type" value="Genomic_DNA"/>
</dbReference>
<feature type="region of interest" description="Disordered" evidence="1">
    <location>
        <begin position="1"/>
        <end position="29"/>
    </location>
</feature>
<dbReference type="AlphaFoldDB" id="A0A8S2DMA1"/>
<evidence type="ECO:0000259" key="2">
    <source>
        <dbReference type="PROSITE" id="PS00028"/>
    </source>
</evidence>
<name>A0A8S2DMA1_9BILA</name>
<dbReference type="EMBL" id="CAJNOK010005878">
    <property type="protein sequence ID" value="CAF0986931.1"/>
    <property type="molecule type" value="Genomic_DNA"/>
</dbReference>
<organism evidence="3 5">
    <name type="scientific">Didymodactylos carnosus</name>
    <dbReference type="NCBI Taxonomy" id="1234261"/>
    <lineage>
        <taxon>Eukaryota</taxon>
        <taxon>Metazoa</taxon>
        <taxon>Spiralia</taxon>
        <taxon>Gnathifera</taxon>
        <taxon>Rotifera</taxon>
        <taxon>Eurotatoria</taxon>
        <taxon>Bdelloidea</taxon>
        <taxon>Philodinida</taxon>
        <taxon>Philodinidae</taxon>
        <taxon>Didymodactylos</taxon>
    </lineage>
</organism>
<evidence type="ECO:0000313" key="5">
    <source>
        <dbReference type="Proteomes" id="UP000677228"/>
    </source>
</evidence>
<gene>
    <name evidence="3" type="ORF">OVA965_LOCUS13876</name>
    <name evidence="4" type="ORF">TMI583_LOCUS13879</name>
</gene>
<protein>
    <recommendedName>
        <fullName evidence="2">C2H2-type domain-containing protein</fullName>
    </recommendedName>
</protein>
<evidence type="ECO:0000313" key="3">
    <source>
        <dbReference type="EMBL" id="CAF0986931.1"/>
    </source>
</evidence>
<accession>A0A8S2DMA1</accession>